<organism evidence="1 2">
    <name type="scientific">Rhypophila decipiens</name>
    <dbReference type="NCBI Taxonomy" id="261697"/>
    <lineage>
        <taxon>Eukaryota</taxon>
        <taxon>Fungi</taxon>
        <taxon>Dikarya</taxon>
        <taxon>Ascomycota</taxon>
        <taxon>Pezizomycotina</taxon>
        <taxon>Sordariomycetes</taxon>
        <taxon>Sordariomycetidae</taxon>
        <taxon>Sordariales</taxon>
        <taxon>Naviculisporaceae</taxon>
        <taxon>Rhypophila</taxon>
    </lineage>
</organism>
<dbReference type="AlphaFoldDB" id="A0AAN7B077"/>
<keyword evidence="2" id="KW-1185">Reference proteome</keyword>
<accession>A0AAN7B077</accession>
<comment type="caution">
    <text evidence="1">The sequence shown here is derived from an EMBL/GenBank/DDBJ whole genome shotgun (WGS) entry which is preliminary data.</text>
</comment>
<dbReference type="Proteomes" id="UP001301769">
    <property type="component" value="Unassembled WGS sequence"/>
</dbReference>
<evidence type="ECO:0000313" key="1">
    <source>
        <dbReference type="EMBL" id="KAK4207906.1"/>
    </source>
</evidence>
<reference evidence="1" key="1">
    <citation type="journal article" date="2023" name="Mol. Phylogenet. Evol.">
        <title>Genome-scale phylogeny and comparative genomics of the fungal order Sordariales.</title>
        <authorList>
            <person name="Hensen N."/>
            <person name="Bonometti L."/>
            <person name="Westerberg I."/>
            <person name="Brannstrom I.O."/>
            <person name="Guillou S."/>
            <person name="Cros-Aarteil S."/>
            <person name="Calhoun S."/>
            <person name="Haridas S."/>
            <person name="Kuo A."/>
            <person name="Mondo S."/>
            <person name="Pangilinan J."/>
            <person name="Riley R."/>
            <person name="LaButti K."/>
            <person name="Andreopoulos B."/>
            <person name="Lipzen A."/>
            <person name="Chen C."/>
            <person name="Yan M."/>
            <person name="Daum C."/>
            <person name="Ng V."/>
            <person name="Clum A."/>
            <person name="Steindorff A."/>
            <person name="Ohm R.A."/>
            <person name="Martin F."/>
            <person name="Silar P."/>
            <person name="Natvig D.O."/>
            <person name="Lalanne C."/>
            <person name="Gautier V."/>
            <person name="Ament-Velasquez S.L."/>
            <person name="Kruys A."/>
            <person name="Hutchinson M.I."/>
            <person name="Powell A.J."/>
            <person name="Barry K."/>
            <person name="Miller A.N."/>
            <person name="Grigoriev I.V."/>
            <person name="Debuchy R."/>
            <person name="Gladieux P."/>
            <person name="Hiltunen Thoren M."/>
            <person name="Johannesson H."/>
        </authorList>
    </citation>
    <scope>NUCLEOTIDE SEQUENCE</scope>
    <source>
        <strain evidence="1">PSN293</strain>
    </source>
</reference>
<dbReference type="EMBL" id="MU858267">
    <property type="protein sequence ID" value="KAK4207906.1"/>
    <property type="molecule type" value="Genomic_DNA"/>
</dbReference>
<reference evidence="1" key="2">
    <citation type="submission" date="2023-05" db="EMBL/GenBank/DDBJ databases">
        <authorList>
            <consortium name="Lawrence Berkeley National Laboratory"/>
            <person name="Steindorff A."/>
            <person name="Hensen N."/>
            <person name="Bonometti L."/>
            <person name="Westerberg I."/>
            <person name="Brannstrom I.O."/>
            <person name="Guillou S."/>
            <person name="Cros-Aarteil S."/>
            <person name="Calhoun S."/>
            <person name="Haridas S."/>
            <person name="Kuo A."/>
            <person name="Mondo S."/>
            <person name="Pangilinan J."/>
            <person name="Riley R."/>
            <person name="Labutti K."/>
            <person name="Andreopoulos B."/>
            <person name="Lipzen A."/>
            <person name="Chen C."/>
            <person name="Yanf M."/>
            <person name="Daum C."/>
            <person name="Ng V."/>
            <person name="Clum A."/>
            <person name="Ohm R."/>
            <person name="Martin F."/>
            <person name="Silar P."/>
            <person name="Natvig D."/>
            <person name="Lalanne C."/>
            <person name="Gautier V."/>
            <person name="Ament-Velasquez S.L."/>
            <person name="Kruys A."/>
            <person name="Hutchinson M.I."/>
            <person name="Powell A.J."/>
            <person name="Barry K."/>
            <person name="Miller A.N."/>
            <person name="Grigoriev I.V."/>
            <person name="Debuchy R."/>
            <person name="Gladieux P."/>
            <person name="Thoren M.H."/>
            <person name="Johannesson H."/>
        </authorList>
    </citation>
    <scope>NUCLEOTIDE SEQUENCE</scope>
    <source>
        <strain evidence="1">PSN293</strain>
    </source>
</reference>
<sequence>MLEGMYPMEATTAPFSIQSITPGSPDRAVIDKLTRVTANLEVELFLVLLERGPTAVGGAEEGSESGAVPKTEFIVRRLVDFGGQLYFSDYPIDESQFYQDIGPKDAIPERAEAAVLLVTRDSLASSLFDLFGFDSKDTIASSRCCPDIRQVLKQFADRCVASEAQRTRLIPVLKELVVGVLNLESDLHHALLTDHDFLPVQTAFSRAREWEALEQVVTRTEGRLGVADPSAVGMLVRGGHVKLENVDKWMMACVVHANSIRGKCARLAEFLKGLEGPDGTSDDNHRQWVMQTFDKHVLQGTQEGRLNFEDGDAVLTLVLRLFELDEATVNYSLLALADRYPSQTSFMIGLLLRLNKALQSCTSPCPSAKKLFLDLAERTIKHLDISRFCTSSAIPLRDFMGHEPRIPAKQNQEDRLVCITSSEPAPMLVIDHEQLAEFIAALLQQKVGSARMRQLAFGIIAKAPLIRRGDFVTLWLPFLHKLIVVLEHHKVPLSKPRWSHIFAAILDAFVYKSKPRIEVMEWKTDLARHTCFCAHCNNFRLFFAADQVELRGEGMSQFDVDHIKTYILNVLTQRTS</sequence>
<proteinExistence type="predicted"/>
<gene>
    <name evidence="1" type="ORF">QBC37DRAFT_85584</name>
</gene>
<evidence type="ECO:0000313" key="2">
    <source>
        <dbReference type="Proteomes" id="UP001301769"/>
    </source>
</evidence>
<protein>
    <submittedName>
        <fullName evidence="1">Uncharacterized protein</fullName>
    </submittedName>
</protein>
<name>A0AAN7B077_9PEZI</name>